<sequence>MGDPGQLGAPRAGRDAAAGRLGRLRLLRGRQHPLRADGPARRGDRGRGVPAGGGLVVHVRWRAHRRRRARLERHLPPDPRRDGGHAVSAHEPDYDVIVIGGGGAGLAAAVSAAERGQSVILFESEGELGGSTQLSAGMFTAAETSVQKALGVEDTVDRFFQHYMDLNQWLLKPGLVRRFCELTGPTLEWLLDLGVEVPAQVSPDAHTPGLTRAGVEDVWRAHVPKDQGYGLVQVLDRARKRAGVEAVLHTRVERLLVADGRVRGVVADGVELTAGAVVVASGGLAQDPALVERWFPDALRAGESLFVVAAPGSRGDHLAFGRQVAASVAGEGWGLMLPTAQFVRAHHWQAGFPPRSRVHVNDVGRRFMDEDASYAVSGGQIDAQGGPVWMVFDEAARQALPEGYADWTPGRVAALVEEGQVVRADDLAALAARIDVPADRLAATVERWNDQLPHGSDADFQRDQTLAAKGVTAPLTPIATPPFHATRVLPAELVCTHAGLEIDHNAAVLDERGRPIPGLFAAGEAGGGVLGSRYVGGGNAVANALTLGRLAGQNAASGR</sequence>
<dbReference type="Gene3D" id="3.90.700.10">
    <property type="entry name" value="Succinate dehydrogenase/fumarate reductase flavoprotein, catalytic domain"/>
    <property type="match status" value="1"/>
</dbReference>
<keyword evidence="3" id="KW-0274">FAD</keyword>
<keyword evidence="2" id="KW-0285">Flavoprotein</keyword>
<dbReference type="PRINTS" id="PR00368">
    <property type="entry name" value="FADPNR"/>
</dbReference>
<dbReference type="Gene3D" id="3.50.50.60">
    <property type="entry name" value="FAD/NAD(P)-binding domain"/>
    <property type="match status" value="1"/>
</dbReference>
<keyword evidence="4" id="KW-0560">Oxidoreductase</keyword>
<evidence type="ECO:0000259" key="6">
    <source>
        <dbReference type="Pfam" id="PF00890"/>
    </source>
</evidence>
<evidence type="ECO:0000313" key="7">
    <source>
        <dbReference type="EMBL" id="KAB2813447.1"/>
    </source>
</evidence>
<accession>A0A7J5E5V8</accession>
<feature type="region of interest" description="Disordered" evidence="5">
    <location>
        <begin position="27"/>
        <end position="51"/>
    </location>
</feature>
<comment type="caution">
    <text evidence="7">The sequence shown here is derived from an EMBL/GenBank/DDBJ whole genome shotgun (WGS) entry which is preliminary data.</text>
</comment>
<dbReference type="AlphaFoldDB" id="A0A7J5E5V8"/>
<dbReference type="InterPro" id="IPR027477">
    <property type="entry name" value="Succ_DH/fumarate_Rdtase_cat_sf"/>
</dbReference>
<dbReference type="EMBL" id="WBVM01000001">
    <property type="protein sequence ID" value="KAB2813447.1"/>
    <property type="molecule type" value="Genomic_DNA"/>
</dbReference>
<dbReference type="GO" id="GO:0033765">
    <property type="term" value="F:steroid dehydrogenase activity, acting on the CH-CH group of donors"/>
    <property type="evidence" value="ECO:0007669"/>
    <property type="project" value="UniProtKB-ARBA"/>
</dbReference>
<dbReference type="PANTHER" id="PTHR43400">
    <property type="entry name" value="FUMARATE REDUCTASE"/>
    <property type="match status" value="1"/>
</dbReference>
<organism evidence="7 8">
    <name type="scientific">Nocardioides simplex</name>
    <name type="common">Arthrobacter simplex</name>
    <dbReference type="NCBI Taxonomy" id="2045"/>
    <lineage>
        <taxon>Bacteria</taxon>
        <taxon>Bacillati</taxon>
        <taxon>Actinomycetota</taxon>
        <taxon>Actinomycetes</taxon>
        <taxon>Propionibacteriales</taxon>
        <taxon>Nocardioidaceae</taxon>
        <taxon>Pimelobacter</taxon>
    </lineage>
</organism>
<evidence type="ECO:0000256" key="2">
    <source>
        <dbReference type="ARBA" id="ARBA00022630"/>
    </source>
</evidence>
<reference evidence="7 8" key="1">
    <citation type="submission" date="2019-09" db="EMBL/GenBank/DDBJ databases">
        <title>Pimelobacter sp. isolated from Paulinella.</title>
        <authorList>
            <person name="Jeong S.E."/>
        </authorList>
    </citation>
    <scope>NUCLEOTIDE SEQUENCE [LARGE SCALE GENOMIC DNA]</scope>
    <source>
        <strain evidence="7 8">Pch-N</strain>
    </source>
</reference>
<dbReference type="InterPro" id="IPR003953">
    <property type="entry name" value="FAD-dep_OxRdtase_2_FAD-bd"/>
</dbReference>
<protein>
    <submittedName>
        <fullName evidence="7">FAD-dependent oxidoreductase</fullName>
    </submittedName>
</protein>
<dbReference type="SUPFAM" id="SSF51905">
    <property type="entry name" value="FAD/NAD(P)-binding domain"/>
    <property type="match status" value="1"/>
</dbReference>
<evidence type="ECO:0000256" key="5">
    <source>
        <dbReference type="SAM" id="MobiDB-lite"/>
    </source>
</evidence>
<dbReference type="InterPro" id="IPR050315">
    <property type="entry name" value="FAD-oxidoreductase_2"/>
</dbReference>
<feature type="domain" description="FAD-dependent oxidoreductase 2 FAD-binding" evidence="6">
    <location>
        <begin position="95"/>
        <end position="541"/>
    </location>
</feature>
<dbReference type="Pfam" id="PF00890">
    <property type="entry name" value="FAD_binding_2"/>
    <property type="match status" value="1"/>
</dbReference>
<dbReference type="SUPFAM" id="SSF56425">
    <property type="entry name" value="Succinate dehydrogenase/fumarate reductase flavoprotein, catalytic domain"/>
    <property type="match status" value="1"/>
</dbReference>
<feature type="compositionally biased region" description="Basic and acidic residues" evidence="5">
    <location>
        <begin position="34"/>
        <end position="47"/>
    </location>
</feature>
<dbReference type="Proteomes" id="UP000449906">
    <property type="component" value="Unassembled WGS sequence"/>
</dbReference>
<evidence type="ECO:0000256" key="3">
    <source>
        <dbReference type="ARBA" id="ARBA00022827"/>
    </source>
</evidence>
<dbReference type="GO" id="GO:0008202">
    <property type="term" value="P:steroid metabolic process"/>
    <property type="evidence" value="ECO:0007669"/>
    <property type="project" value="UniProtKB-ARBA"/>
</dbReference>
<dbReference type="InterPro" id="IPR036188">
    <property type="entry name" value="FAD/NAD-bd_sf"/>
</dbReference>
<evidence type="ECO:0000256" key="4">
    <source>
        <dbReference type="ARBA" id="ARBA00023002"/>
    </source>
</evidence>
<name>A0A7J5E5V8_NOCSI</name>
<evidence type="ECO:0000256" key="1">
    <source>
        <dbReference type="ARBA" id="ARBA00001974"/>
    </source>
</evidence>
<gene>
    <name evidence="7" type="ORF">F9L07_08010</name>
</gene>
<proteinExistence type="predicted"/>
<comment type="cofactor">
    <cofactor evidence="1">
        <name>FAD</name>
        <dbReference type="ChEBI" id="CHEBI:57692"/>
    </cofactor>
</comment>
<evidence type="ECO:0000313" key="8">
    <source>
        <dbReference type="Proteomes" id="UP000449906"/>
    </source>
</evidence>
<dbReference type="PANTHER" id="PTHR43400:SF10">
    <property type="entry name" value="3-OXOSTEROID 1-DEHYDROGENASE"/>
    <property type="match status" value="1"/>
</dbReference>